<protein>
    <recommendedName>
        <fullName evidence="3">Tick transposon</fullName>
    </recommendedName>
</protein>
<keyword evidence="2" id="KW-1185">Reference proteome</keyword>
<dbReference type="AlphaFoldDB" id="A0A9J6D2J7"/>
<dbReference type="EMBL" id="JABSTU010001139">
    <property type="protein sequence ID" value="KAH7986501.1"/>
    <property type="molecule type" value="Genomic_DNA"/>
</dbReference>
<reference evidence="1" key="1">
    <citation type="journal article" date="2020" name="Cell">
        <title>Large-Scale Comparative Analyses of Tick Genomes Elucidate Their Genetic Diversity and Vector Capacities.</title>
        <authorList>
            <consortium name="Tick Genome and Microbiome Consortium (TIGMIC)"/>
            <person name="Jia N."/>
            <person name="Wang J."/>
            <person name="Shi W."/>
            <person name="Du L."/>
            <person name="Sun Y."/>
            <person name="Zhan W."/>
            <person name="Jiang J.F."/>
            <person name="Wang Q."/>
            <person name="Zhang B."/>
            <person name="Ji P."/>
            <person name="Bell-Sakyi L."/>
            <person name="Cui X.M."/>
            <person name="Yuan T.T."/>
            <person name="Jiang B.G."/>
            <person name="Yang W.F."/>
            <person name="Lam T.T."/>
            <person name="Chang Q.C."/>
            <person name="Ding S.J."/>
            <person name="Wang X.J."/>
            <person name="Zhu J.G."/>
            <person name="Ruan X.D."/>
            <person name="Zhao L."/>
            <person name="Wei J.T."/>
            <person name="Ye R.Z."/>
            <person name="Que T.C."/>
            <person name="Du C.H."/>
            <person name="Zhou Y.H."/>
            <person name="Cheng J.X."/>
            <person name="Dai P.F."/>
            <person name="Guo W.B."/>
            <person name="Han X.H."/>
            <person name="Huang E.J."/>
            <person name="Li L.F."/>
            <person name="Wei W."/>
            <person name="Gao Y.C."/>
            <person name="Liu J.Z."/>
            <person name="Shao H.Z."/>
            <person name="Wang X."/>
            <person name="Wang C.C."/>
            <person name="Yang T.C."/>
            <person name="Huo Q.B."/>
            <person name="Li W."/>
            <person name="Chen H.Y."/>
            <person name="Chen S.E."/>
            <person name="Zhou L.G."/>
            <person name="Ni X.B."/>
            <person name="Tian J.H."/>
            <person name="Sheng Y."/>
            <person name="Liu T."/>
            <person name="Pan Y.S."/>
            <person name="Xia L.Y."/>
            <person name="Li J."/>
            <person name="Zhao F."/>
            <person name="Cao W.C."/>
        </authorList>
    </citation>
    <scope>NUCLEOTIDE SEQUENCE</scope>
    <source>
        <strain evidence="1">Rmic-2018</strain>
    </source>
</reference>
<proteinExistence type="predicted"/>
<organism evidence="1 2">
    <name type="scientific">Rhipicephalus microplus</name>
    <name type="common">Cattle tick</name>
    <name type="synonym">Boophilus microplus</name>
    <dbReference type="NCBI Taxonomy" id="6941"/>
    <lineage>
        <taxon>Eukaryota</taxon>
        <taxon>Metazoa</taxon>
        <taxon>Ecdysozoa</taxon>
        <taxon>Arthropoda</taxon>
        <taxon>Chelicerata</taxon>
        <taxon>Arachnida</taxon>
        <taxon>Acari</taxon>
        <taxon>Parasitiformes</taxon>
        <taxon>Ixodida</taxon>
        <taxon>Ixodoidea</taxon>
        <taxon>Ixodidae</taxon>
        <taxon>Rhipicephalinae</taxon>
        <taxon>Rhipicephalus</taxon>
        <taxon>Boophilus</taxon>
    </lineage>
</organism>
<accession>A0A9J6D2J7</accession>
<dbReference type="InterPro" id="IPR005312">
    <property type="entry name" value="DUF1759"/>
</dbReference>
<reference evidence="1" key="2">
    <citation type="submission" date="2021-09" db="EMBL/GenBank/DDBJ databases">
        <authorList>
            <person name="Jia N."/>
            <person name="Wang J."/>
            <person name="Shi W."/>
            <person name="Du L."/>
            <person name="Sun Y."/>
            <person name="Zhan W."/>
            <person name="Jiang J."/>
            <person name="Wang Q."/>
            <person name="Zhang B."/>
            <person name="Ji P."/>
            <person name="Sakyi L.B."/>
            <person name="Cui X."/>
            <person name="Yuan T."/>
            <person name="Jiang B."/>
            <person name="Yang W."/>
            <person name="Lam T.T.-Y."/>
            <person name="Chang Q."/>
            <person name="Ding S."/>
            <person name="Wang X."/>
            <person name="Zhu J."/>
            <person name="Ruan X."/>
            <person name="Zhao L."/>
            <person name="Wei J."/>
            <person name="Que T."/>
            <person name="Du C."/>
            <person name="Cheng J."/>
            <person name="Dai P."/>
            <person name="Han X."/>
            <person name="Huang E."/>
            <person name="Gao Y."/>
            <person name="Liu J."/>
            <person name="Shao H."/>
            <person name="Ye R."/>
            <person name="Li L."/>
            <person name="Wei W."/>
            <person name="Wang X."/>
            <person name="Wang C."/>
            <person name="Huo Q."/>
            <person name="Li W."/>
            <person name="Guo W."/>
            <person name="Chen H."/>
            <person name="Chen S."/>
            <person name="Zhou L."/>
            <person name="Zhou L."/>
            <person name="Ni X."/>
            <person name="Tian J."/>
            <person name="Zhou Y."/>
            <person name="Sheng Y."/>
            <person name="Liu T."/>
            <person name="Pan Y."/>
            <person name="Xia L."/>
            <person name="Li J."/>
            <person name="Zhao F."/>
            <person name="Cao W."/>
        </authorList>
    </citation>
    <scope>NUCLEOTIDE SEQUENCE</scope>
    <source>
        <strain evidence="1">Rmic-2018</strain>
        <tissue evidence="1">Larvae</tissue>
    </source>
</reference>
<dbReference type="Pfam" id="PF03564">
    <property type="entry name" value="DUF1759"/>
    <property type="match status" value="1"/>
</dbReference>
<name>A0A9J6D2J7_RHIMP</name>
<dbReference type="Proteomes" id="UP000821866">
    <property type="component" value="Unassembled WGS sequence"/>
</dbReference>
<comment type="caution">
    <text evidence="1">The sequence shown here is derived from an EMBL/GenBank/DDBJ whole genome shotgun (WGS) entry which is preliminary data.</text>
</comment>
<evidence type="ECO:0000313" key="1">
    <source>
        <dbReference type="EMBL" id="KAH7986501.1"/>
    </source>
</evidence>
<evidence type="ECO:0000313" key="2">
    <source>
        <dbReference type="Proteomes" id="UP000821866"/>
    </source>
</evidence>
<sequence length="133" mass="15384">MRFHGYLTKWLQFYDLFRNSIRKNPGPKRVDPFLYLRSLIDGFASKAIVGILTTDIYDDAVSILKKWFGDVRVIERKHIEKLCTVRLVTISASTSGLRNLYDSAQVNIRGLEDLIVSESCYSYMLCNLLRKSI</sequence>
<evidence type="ECO:0008006" key="3">
    <source>
        <dbReference type="Google" id="ProtNLM"/>
    </source>
</evidence>
<gene>
    <name evidence="1" type="ORF">HPB51_026658</name>
</gene>